<feature type="chain" id="PRO_5028505255" description="Pectinesterase" evidence="5">
    <location>
        <begin position="20"/>
        <end position="266"/>
    </location>
</feature>
<dbReference type="PANTHER" id="PTHR31707">
    <property type="entry name" value="PECTINESTERASE"/>
    <property type="match status" value="1"/>
</dbReference>
<evidence type="ECO:0000256" key="1">
    <source>
        <dbReference type="ARBA" id="ARBA00005184"/>
    </source>
</evidence>
<evidence type="ECO:0000256" key="2">
    <source>
        <dbReference type="ARBA" id="ARBA00022801"/>
    </source>
</evidence>
<dbReference type="SUPFAM" id="SSF51126">
    <property type="entry name" value="Pectin lyase-like"/>
    <property type="match status" value="1"/>
</dbReference>
<evidence type="ECO:0000313" key="7">
    <source>
        <dbReference type="EMBL" id="CAD1825500.1"/>
    </source>
</evidence>
<evidence type="ECO:0000259" key="6">
    <source>
        <dbReference type="Pfam" id="PF01095"/>
    </source>
</evidence>
<proteinExistence type="predicted"/>
<gene>
    <name evidence="7" type="ORF">CB5_LOCUS8711</name>
</gene>
<comment type="catalytic activity">
    <reaction evidence="5">
        <text>[(1-&gt;4)-alpha-D-galacturonosyl methyl ester](n) + n H2O = [(1-&gt;4)-alpha-D-galacturonosyl](n) + n methanol + n H(+)</text>
        <dbReference type="Rhea" id="RHEA:22380"/>
        <dbReference type="Rhea" id="RHEA-COMP:14570"/>
        <dbReference type="Rhea" id="RHEA-COMP:14573"/>
        <dbReference type="ChEBI" id="CHEBI:15377"/>
        <dbReference type="ChEBI" id="CHEBI:15378"/>
        <dbReference type="ChEBI" id="CHEBI:17790"/>
        <dbReference type="ChEBI" id="CHEBI:140522"/>
        <dbReference type="ChEBI" id="CHEBI:140523"/>
        <dbReference type="EC" id="3.1.1.11"/>
    </reaction>
</comment>
<name>A0A6V7P3V1_ANACO</name>
<sequence>MAPLLTLLLLFFFHTPTTSSSSSSPNTTTTTTTTTSSATTANLSSFASICERSLSSAASAVADLSSLLAYASANPALFYHECDIYGTIDFIFGNAAVLFQGCSIIARKPIPGQSSVVTTQSRDDPSEDTGISIQNCSIIASDDLRSSNVSTRTYLGRPWRPYSRTVNIESYIDSLVDPAGWTEWPGNHCQDTLYYREYMNSGPGSGVGARVTWHGYHVMGYNDATNFSVSNFIYGDEWLDSTSFPYDDDIPQLRYIIYTKKSAKTN</sequence>
<dbReference type="PROSITE" id="PS00503">
    <property type="entry name" value="PECTINESTERASE_2"/>
    <property type="match status" value="1"/>
</dbReference>
<dbReference type="InterPro" id="IPR033131">
    <property type="entry name" value="Pectinesterase_Asp_AS"/>
</dbReference>
<dbReference type="GO" id="GO:0042545">
    <property type="term" value="P:cell wall modification"/>
    <property type="evidence" value="ECO:0007669"/>
    <property type="project" value="UniProtKB-UniRule"/>
</dbReference>
<keyword evidence="3 5" id="KW-0063">Aspartyl esterase</keyword>
<dbReference type="InterPro" id="IPR012334">
    <property type="entry name" value="Pectin_lyas_fold"/>
</dbReference>
<dbReference type="GO" id="GO:0030599">
    <property type="term" value="F:pectinesterase activity"/>
    <property type="evidence" value="ECO:0007669"/>
    <property type="project" value="UniProtKB-UniRule"/>
</dbReference>
<evidence type="ECO:0000256" key="4">
    <source>
        <dbReference type="PROSITE-ProRule" id="PRU10040"/>
    </source>
</evidence>
<keyword evidence="5" id="KW-0732">Signal</keyword>
<dbReference type="GO" id="GO:0045490">
    <property type="term" value="P:pectin catabolic process"/>
    <property type="evidence" value="ECO:0007669"/>
    <property type="project" value="UniProtKB-UniRule"/>
</dbReference>
<organism evidence="7">
    <name type="scientific">Ananas comosus var. bracteatus</name>
    <name type="common">red pineapple</name>
    <dbReference type="NCBI Taxonomy" id="296719"/>
    <lineage>
        <taxon>Eukaryota</taxon>
        <taxon>Viridiplantae</taxon>
        <taxon>Streptophyta</taxon>
        <taxon>Embryophyta</taxon>
        <taxon>Tracheophyta</taxon>
        <taxon>Spermatophyta</taxon>
        <taxon>Magnoliopsida</taxon>
        <taxon>Liliopsida</taxon>
        <taxon>Poales</taxon>
        <taxon>Bromeliaceae</taxon>
        <taxon>Bromelioideae</taxon>
        <taxon>Ananas</taxon>
    </lineage>
</organism>
<dbReference type="InterPro" id="IPR000070">
    <property type="entry name" value="Pectinesterase_cat"/>
</dbReference>
<evidence type="ECO:0000256" key="5">
    <source>
        <dbReference type="RuleBase" id="RU000589"/>
    </source>
</evidence>
<dbReference type="Gene3D" id="2.160.20.10">
    <property type="entry name" value="Single-stranded right-handed beta-helix, Pectin lyase-like"/>
    <property type="match status" value="1"/>
</dbReference>
<dbReference type="InterPro" id="IPR011050">
    <property type="entry name" value="Pectin_lyase_fold/virulence"/>
</dbReference>
<dbReference type="UniPathway" id="UPA00545">
    <property type="reaction ID" value="UER00823"/>
</dbReference>
<evidence type="ECO:0000256" key="3">
    <source>
        <dbReference type="ARBA" id="ARBA00023085"/>
    </source>
</evidence>
<dbReference type="Pfam" id="PF01095">
    <property type="entry name" value="Pectinesterase"/>
    <property type="match status" value="1"/>
</dbReference>
<feature type="signal peptide" evidence="5">
    <location>
        <begin position="1"/>
        <end position="19"/>
    </location>
</feature>
<feature type="domain" description="Pectinesterase catalytic" evidence="6">
    <location>
        <begin position="77"/>
        <end position="236"/>
    </location>
</feature>
<comment type="pathway">
    <text evidence="1 5">Glycan metabolism; pectin degradation; 2-dehydro-3-deoxy-D-gluconate from pectin: step 1/5.</text>
</comment>
<dbReference type="EMBL" id="LR862145">
    <property type="protein sequence ID" value="CAD1825500.1"/>
    <property type="molecule type" value="Genomic_DNA"/>
</dbReference>
<dbReference type="EC" id="3.1.1.11" evidence="5"/>
<reference evidence="7" key="1">
    <citation type="submission" date="2020-07" db="EMBL/GenBank/DDBJ databases">
        <authorList>
            <person name="Lin J."/>
        </authorList>
    </citation>
    <scope>NUCLEOTIDE SEQUENCE</scope>
</reference>
<accession>A0A6V7P3V1</accession>
<keyword evidence="2 5" id="KW-0378">Hydrolase</keyword>
<feature type="active site" evidence="4">
    <location>
        <position position="89"/>
    </location>
</feature>
<dbReference type="AlphaFoldDB" id="A0A6V7P3V1"/>
<protein>
    <recommendedName>
        <fullName evidence="5">Pectinesterase</fullName>
        <ecNumber evidence="5">3.1.1.11</ecNumber>
    </recommendedName>
</protein>